<evidence type="ECO:0000313" key="3">
    <source>
        <dbReference type="EMBL" id="NXM25473.1"/>
    </source>
</evidence>
<keyword evidence="4" id="KW-1185">Reference proteome</keyword>
<organism evidence="3 4">
    <name type="scientific">Oxyruncus cristatus</name>
    <name type="common">sharpbill</name>
    <dbReference type="NCBI Taxonomy" id="114331"/>
    <lineage>
        <taxon>Eukaryota</taxon>
        <taxon>Metazoa</taxon>
        <taxon>Chordata</taxon>
        <taxon>Craniata</taxon>
        <taxon>Vertebrata</taxon>
        <taxon>Euteleostomi</taxon>
        <taxon>Archelosauria</taxon>
        <taxon>Archosauria</taxon>
        <taxon>Dinosauria</taxon>
        <taxon>Saurischia</taxon>
        <taxon>Theropoda</taxon>
        <taxon>Coelurosauria</taxon>
        <taxon>Aves</taxon>
        <taxon>Neognathae</taxon>
        <taxon>Neoaves</taxon>
        <taxon>Telluraves</taxon>
        <taxon>Australaves</taxon>
        <taxon>Passeriformes</taxon>
        <taxon>Cotingidae</taxon>
        <taxon>Oxyruncus</taxon>
    </lineage>
</organism>
<name>A0A7L0ZHJ9_9PASS</name>
<proteinExistence type="predicted"/>
<accession>A0A7L0ZHJ9</accession>
<sequence length="174" mass="20373">QVGELSQQLDMEPKRGMQPEAPNQGLQEELPTLRGKCEKLEKSKCHLQEEVTKLQHHLETFMLDGRQTEQCEREVEERADQEISQKLQDVSLVLQAQAACQGTSEKIRTSHLDSLRNQLEDRIRGLERALGRTKSHQPERPFQKESRQAEVHKYKELYLEEMKTRKSLTEKLER</sequence>
<feature type="region of interest" description="Disordered" evidence="1">
    <location>
        <begin position="129"/>
        <end position="148"/>
    </location>
</feature>
<evidence type="ECO:0000256" key="1">
    <source>
        <dbReference type="SAM" id="MobiDB-lite"/>
    </source>
</evidence>
<protein>
    <submittedName>
        <fullName evidence="3">ANR26 protein</fullName>
    </submittedName>
</protein>
<dbReference type="EMBL" id="VXAY01001149">
    <property type="protein sequence ID" value="NXM25473.1"/>
    <property type="molecule type" value="Genomic_DNA"/>
</dbReference>
<dbReference type="Pfam" id="PF12001">
    <property type="entry name" value="DUF3496"/>
    <property type="match status" value="1"/>
</dbReference>
<evidence type="ECO:0000259" key="2">
    <source>
        <dbReference type="Pfam" id="PF12001"/>
    </source>
</evidence>
<reference evidence="3 4" key="1">
    <citation type="submission" date="2019-09" db="EMBL/GenBank/DDBJ databases">
        <title>Bird 10,000 Genomes (B10K) Project - Family phase.</title>
        <authorList>
            <person name="Zhang G."/>
        </authorList>
    </citation>
    <scope>NUCLEOTIDE SEQUENCE [LARGE SCALE GENOMIC DNA]</scope>
    <source>
        <strain evidence="3">B10K-DU-002-07</strain>
        <tissue evidence="3">Muscle</tissue>
    </source>
</reference>
<dbReference type="Proteomes" id="UP000564466">
    <property type="component" value="Unassembled WGS sequence"/>
</dbReference>
<feature type="non-terminal residue" evidence="3">
    <location>
        <position position="174"/>
    </location>
</feature>
<feature type="region of interest" description="Disordered" evidence="1">
    <location>
        <begin position="1"/>
        <end position="29"/>
    </location>
</feature>
<gene>
    <name evidence="3" type="primary">Ankrd26_1</name>
    <name evidence="3" type="ORF">OXYCRI_R15588</name>
</gene>
<feature type="domain" description="DUF3496" evidence="2">
    <location>
        <begin position="116"/>
        <end position="174"/>
    </location>
</feature>
<feature type="non-terminal residue" evidence="3">
    <location>
        <position position="1"/>
    </location>
</feature>
<dbReference type="InterPro" id="IPR021885">
    <property type="entry name" value="DUF3496"/>
</dbReference>
<comment type="caution">
    <text evidence="3">The sequence shown here is derived from an EMBL/GenBank/DDBJ whole genome shotgun (WGS) entry which is preliminary data.</text>
</comment>
<evidence type="ECO:0000313" key="4">
    <source>
        <dbReference type="Proteomes" id="UP000564466"/>
    </source>
</evidence>
<dbReference type="AlphaFoldDB" id="A0A7L0ZHJ9"/>